<keyword evidence="2" id="KW-1185">Reference proteome</keyword>
<dbReference type="AlphaFoldDB" id="A0A3G9GHI8"/>
<protein>
    <submittedName>
        <fullName evidence="1">Uncharacterized protein</fullName>
    </submittedName>
</protein>
<gene>
    <name evidence="1" type="ORF">DLM_2116</name>
</gene>
<sequence length="72" mass="7900">MSIPTGKKAKAGDLGEMQANFGKAVMLLEQFYRGQSELSETLGVLNDVLSQVAYHRENVIKTGQPELELFGD</sequence>
<dbReference type="Proteomes" id="UP000198290">
    <property type="component" value="Chromosome"/>
</dbReference>
<dbReference type="KEGG" id="amah:DLM_2116"/>
<accession>A0A3G9GHI8</accession>
<evidence type="ECO:0000313" key="2">
    <source>
        <dbReference type="Proteomes" id="UP000198290"/>
    </source>
</evidence>
<name>A0A3G9GHI8_9NEIS</name>
<dbReference type="EMBL" id="AP018823">
    <property type="protein sequence ID" value="BBF85731.1"/>
    <property type="molecule type" value="Genomic_DNA"/>
</dbReference>
<reference evidence="1 2" key="2">
    <citation type="journal article" date="2017" name="Genome Announc.">
        <title>Draft genome sequence of Aquitalea magnusonii strain H3, a plant growth-promoting bacterium of duckweed Lemna minor.</title>
        <authorList>
            <person name="Ishizawa H."/>
            <person name="Kuroda M."/>
            <person name="Ike M."/>
        </authorList>
    </citation>
    <scope>NUCLEOTIDE SEQUENCE [LARGE SCALE GENOMIC DNA]</scope>
    <source>
        <strain evidence="1 2">H3</strain>
    </source>
</reference>
<organism evidence="1 2">
    <name type="scientific">Aquitalea magnusonii</name>
    <dbReference type="NCBI Taxonomy" id="332411"/>
    <lineage>
        <taxon>Bacteria</taxon>
        <taxon>Pseudomonadati</taxon>
        <taxon>Pseudomonadota</taxon>
        <taxon>Betaproteobacteria</taxon>
        <taxon>Neisseriales</taxon>
        <taxon>Chromobacteriaceae</taxon>
        <taxon>Aquitalea</taxon>
    </lineage>
</organism>
<proteinExistence type="predicted"/>
<evidence type="ECO:0000313" key="1">
    <source>
        <dbReference type="EMBL" id="BBF85731.1"/>
    </source>
</evidence>
<reference evidence="2" key="3">
    <citation type="journal article" date="2017" name="Plant Physiol. Biochem.">
        <title>Differential oxidative and antioxidative response of duckweed Lemna minor toward plant growth promoting/inhibiting bacteria.</title>
        <authorList>
            <person name="Ishizawa H."/>
            <person name="Kuroda M."/>
            <person name="Morikawa M."/>
            <person name="Ike M."/>
        </authorList>
    </citation>
    <scope>NUCLEOTIDE SEQUENCE [LARGE SCALE GENOMIC DNA]</scope>
    <source>
        <strain evidence="2">H3</strain>
    </source>
</reference>
<reference evidence="2" key="1">
    <citation type="journal article" date="2017" name="Biotechnol. Biofuels">
        <title>Evaluation of environmental bacterial communities as a factor affecting the growth of duckweed Lemna minor.</title>
        <authorList>
            <person name="Ishizawa H."/>
            <person name="Kuroda M."/>
            <person name="Morikawa M."/>
            <person name="Ike M."/>
        </authorList>
    </citation>
    <scope>NUCLEOTIDE SEQUENCE [LARGE SCALE GENOMIC DNA]</scope>
    <source>
        <strain evidence="2">H3</strain>
    </source>
</reference>